<protein>
    <submittedName>
        <fullName evidence="1">Uncharacterized protein</fullName>
    </submittedName>
</protein>
<gene>
    <name evidence="1" type="ORF">NCTC11807_02407</name>
</gene>
<evidence type="ECO:0000313" key="1">
    <source>
        <dbReference type="EMBL" id="SUM74047.1"/>
    </source>
</evidence>
<proteinExistence type="predicted"/>
<sequence>MKKISLSIVGTVLLTSLSSSLLGNVTHVQTDKKDKLKQS</sequence>
<dbReference type="Proteomes" id="UP000255425">
    <property type="component" value="Unassembled WGS sequence"/>
</dbReference>
<dbReference type="AlphaFoldDB" id="A0A380H8Y5"/>
<organism evidence="1 2">
    <name type="scientific">Staphylococcus saccharolyticus</name>
    <dbReference type="NCBI Taxonomy" id="33028"/>
    <lineage>
        <taxon>Bacteria</taxon>
        <taxon>Bacillati</taxon>
        <taxon>Bacillota</taxon>
        <taxon>Bacilli</taxon>
        <taxon>Bacillales</taxon>
        <taxon>Staphylococcaceae</taxon>
        <taxon>Staphylococcus</taxon>
    </lineage>
</organism>
<evidence type="ECO:0000313" key="2">
    <source>
        <dbReference type="Proteomes" id="UP000255425"/>
    </source>
</evidence>
<reference evidence="1 2" key="1">
    <citation type="submission" date="2018-06" db="EMBL/GenBank/DDBJ databases">
        <authorList>
            <consortium name="Pathogen Informatics"/>
            <person name="Doyle S."/>
        </authorList>
    </citation>
    <scope>NUCLEOTIDE SEQUENCE [LARGE SCALE GENOMIC DNA]</scope>
    <source>
        <strain evidence="1 2">NCTC11807</strain>
    </source>
</reference>
<name>A0A380H8Y5_9STAP</name>
<keyword evidence="2" id="KW-1185">Reference proteome</keyword>
<dbReference type="EMBL" id="UHDZ01000001">
    <property type="protein sequence ID" value="SUM74047.1"/>
    <property type="molecule type" value="Genomic_DNA"/>
</dbReference>
<accession>A0A380H8Y5</accession>